<dbReference type="Proteomes" id="UP001320168">
    <property type="component" value="Unassembled WGS sequence"/>
</dbReference>
<dbReference type="InterPro" id="IPR056090">
    <property type="entry name" value="DUF7673"/>
</dbReference>
<protein>
    <recommendedName>
        <fullName evidence="1">DUF7673 domain-containing protein</fullName>
    </recommendedName>
</protein>
<organism evidence="2 3">
    <name type="scientific">Billgrantia ethanolica</name>
    <dbReference type="NCBI Taxonomy" id="2733486"/>
    <lineage>
        <taxon>Bacteria</taxon>
        <taxon>Pseudomonadati</taxon>
        <taxon>Pseudomonadota</taxon>
        <taxon>Gammaproteobacteria</taxon>
        <taxon>Oceanospirillales</taxon>
        <taxon>Halomonadaceae</taxon>
        <taxon>Billgrantia</taxon>
    </lineage>
</organism>
<dbReference type="Pfam" id="PF24720">
    <property type="entry name" value="DUF7673"/>
    <property type="match status" value="1"/>
</dbReference>
<dbReference type="RefSeq" id="WP_234269316.1">
    <property type="nucleotide sequence ID" value="NZ_JABFTX010000001.1"/>
</dbReference>
<gene>
    <name evidence="2" type="ORF">HOP53_06885</name>
</gene>
<reference evidence="2 3" key="1">
    <citation type="journal article" date="2021" name="Front. Microbiol.">
        <title>Aerobic Denitrification and Heterotrophic Sulfur Oxidation in the Genus Halomonas Revealed by Six Novel Species Characterizations and Genome-Based Analysis.</title>
        <authorList>
            <person name="Wang L."/>
            <person name="Shao Z."/>
        </authorList>
    </citation>
    <scope>NUCLEOTIDE SEQUENCE [LARGE SCALE GENOMIC DNA]</scope>
    <source>
        <strain evidence="2 3">MCCC 1A11081</strain>
    </source>
</reference>
<evidence type="ECO:0000313" key="2">
    <source>
        <dbReference type="EMBL" id="MCE8002561.1"/>
    </source>
</evidence>
<sequence>MQTRMPNLTQRLSERNREALEAMLVQEAATEQRLEDLEQRGPFALQRLVEVANGHTGQSHHCRRILLAVYNGGEWPLDLTRLRVIDRDLQRAAFTVIEWSAYTGRELHEYLDDGDKLMRRFWLIETGGKE</sequence>
<comment type="caution">
    <text evidence="2">The sequence shown here is derived from an EMBL/GenBank/DDBJ whole genome shotgun (WGS) entry which is preliminary data.</text>
</comment>
<proteinExistence type="predicted"/>
<accession>A0ABS9A173</accession>
<evidence type="ECO:0000259" key="1">
    <source>
        <dbReference type="Pfam" id="PF24720"/>
    </source>
</evidence>
<evidence type="ECO:0000313" key="3">
    <source>
        <dbReference type="Proteomes" id="UP001320168"/>
    </source>
</evidence>
<name>A0ABS9A173_9GAMM</name>
<keyword evidence="3" id="KW-1185">Reference proteome</keyword>
<dbReference type="EMBL" id="JABFTX010000001">
    <property type="protein sequence ID" value="MCE8002561.1"/>
    <property type="molecule type" value="Genomic_DNA"/>
</dbReference>
<feature type="domain" description="DUF7673" evidence="1">
    <location>
        <begin position="44"/>
        <end position="122"/>
    </location>
</feature>